<organism evidence="2 3">
    <name type="scientific">Aedes aegypti</name>
    <name type="common">Yellowfever mosquito</name>
    <name type="synonym">Culex aegypti</name>
    <dbReference type="NCBI Taxonomy" id="7159"/>
    <lineage>
        <taxon>Eukaryota</taxon>
        <taxon>Metazoa</taxon>
        <taxon>Ecdysozoa</taxon>
        <taxon>Arthropoda</taxon>
        <taxon>Hexapoda</taxon>
        <taxon>Insecta</taxon>
        <taxon>Pterygota</taxon>
        <taxon>Neoptera</taxon>
        <taxon>Endopterygota</taxon>
        <taxon>Diptera</taxon>
        <taxon>Nematocera</taxon>
        <taxon>Culicoidea</taxon>
        <taxon>Culicidae</taxon>
        <taxon>Culicinae</taxon>
        <taxon>Aedini</taxon>
        <taxon>Aedes</taxon>
        <taxon>Stegomyia</taxon>
    </lineage>
</organism>
<evidence type="ECO:0000256" key="1">
    <source>
        <dbReference type="SAM" id="MobiDB-lite"/>
    </source>
</evidence>
<sequence>MTTGSTVNADDVNATSVSRVQPGRIRLTLWDPLLDDHVVGQIAQLVGVVKNFYRPQHNPQWVFVQYEDASVAEQAIAMMKNLPIFKAVDPAIKSERFVKEKSDVGGSNMNNNYNDDQQQRNSSMNNQMNKGSGNRQQRGGNNSNNNKSNKNNNNSMNGGGS</sequence>
<feature type="region of interest" description="Disordered" evidence="1">
    <location>
        <begin position="99"/>
        <end position="161"/>
    </location>
</feature>
<evidence type="ECO:0000313" key="2">
    <source>
        <dbReference type="EMBL" id="EAT35394.1"/>
    </source>
</evidence>
<dbReference type="Proteomes" id="UP000682892">
    <property type="component" value="Unassembled WGS sequence"/>
</dbReference>
<dbReference type="HOGENOM" id="CLU_139519_0_0_1"/>
<protein>
    <submittedName>
        <fullName evidence="2">AAEL012437-PA</fullName>
    </submittedName>
</protein>
<dbReference type="AlphaFoldDB" id="Q16M24"/>
<dbReference type="PaxDb" id="7159-AAEL012437-PA"/>
<dbReference type="STRING" id="7159.Q16M24"/>
<dbReference type="OrthoDB" id="10023235at2759"/>
<feature type="non-terminal residue" evidence="2">
    <location>
        <position position="1"/>
    </location>
</feature>
<reference evidence="2" key="3">
    <citation type="submission" date="2012-09" db="EMBL/GenBank/DDBJ databases">
        <authorList>
            <consortium name="VectorBase"/>
        </authorList>
    </citation>
    <scope>NUCLEOTIDE SEQUENCE</scope>
    <source>
        <strain evidence="2">Liverpool</strain>
    </source>
</reference>
<evidence type="ECO:0000313" key="3">
    <source>
        <dbReference type="Proteomes" id="UP000682892"/>
    </source>
</evidence>
<proteinExistence type="predicted"/>
<reference evidence="2" key="1">
    <citation type="submission" date="2005-10" db="EMBL/GenBank/DDBJ databases">
        <authorList>
            <person name="Loftus B.J."/>
            <person name="Nene V.M."/>
            <person name="Hannick L.I."/>
            <person name="Bidwell S."/>
            <person name="Haas B."/>
            <person name="Amedeo P."/>
            <person name="Orvis J."/>
            <person name="Wortman J.R."/>
            <person name="White O.R."/>
            <person name="Salzberg S."/>
            <person name="Shumway M."/>
            <person name="Koo H."/>
            <person name="Zhao Y."/>
            <person name="Holmes M."/>
            <person name="Miller J."/>
            <person name="Schatz M."/>
            <person name="Pop M."/>
            <person name="Pai G."/>
            <person name="Utterback T."/>
            <person name="Rogers Y.-H."/>
            <person name="Kravitz S."/>
            <person name="Fraser C.M."/>
        </authorList>
    </citation>
    <scope>NUCLEOTIDE SEQUENCE</scope>
    <source>
        <strain evidence="2">Liverpool</strain>
    </source>
</reference>
<dbReference type="EMBL" id="CH477882">
    <property type="protein sequence ID" value="EAT35394.1"/>
    <property type="molecule type" value="Genomic_DNA"/>
</dbReference>
<reference evidence="2" key="2">
    <citation type="journal article" date="2007" name="Science">
        <title>Genome sequence of Aedes aegypti, a major arbovirus vector.</title>
        <authorList>
            <person name="Nene V."/>
            <person name="Wortman J.R."/>
            <person name="Lawson D."/>
            <person name="Haas B."/>
            <person name="Kodira C."/>
            <person name="Tu Z.J."/>
            <person name="Loftus B."/>
            <person name="Xi Z."/>
            <person name="Megy K."/>
            <person name="Grabherr M."/>
            <person name="Ren Q."/>
            <person name="Zdobnov E.M."/>
            <person name="Lobo N.F."/>
            <person name="Campbell K.S."/>
            <person name="Brown S.E."/>
            <person name="Bonaldo M.F."/>
            <person name="Zhu J."/>
            <person name="Sinkins S.P."/>
            <person name="Hogenkamp D.G."/>
            <person name="Amedeo P."/>
            <person name="Arensburger P."/>
            <person name="Atkinson P.W."/>
            <person name="Bidwell S."/>
            <person name="Biedler J."/>
            <person name="Birney E."/>
            <person name="Bruggner R.V."/>
            <person name="Costas J."/>
            <person name="Coy M.R."/>
            <person name="Crabtree J."/>
            <person name="Crawford M."/>
            <person name="Debruyn B."/>
            <person name="Decaprio D."/>
            <person name="Eiglmeier K."/>
            <person name="Eisenstadt E."/>
            <person name="El-Dorry H."/>
            <person name="Gelbart W.M."/>
            <person name="Gomes S.L."/>
            <person name="Hammond M."/>
            <person name="Hannick L.I."/>
            <person name="Hogan J.R."/>
            <person name="Holmes M.H."/>
            <person name="Jaffe D."/>
            <person name="Johnston J.S."/>
            <person name="Kennedy R.C."/>
            <person name="Koo H."/>
            <person name="Kravitz S."/>
            <person name="Kriventseva E.V."/>
            <person name="Kulp D."/>
            <person name="Labutti K."/>
            <person name="Lee E."/>
            <person name="Li S."/>
            <person name="Lovin D.D."/>
            <person name="Mao C."/>
            <person name="Mauceli E."/>
            <person name="Menck C.F."/>
            <person name="Miller J.R."/>
            <person name="Montgomery P."/>
            <person name="Mori A."/>
            <person name="Nascimento A.L."/>
            <person name="Naveira H.F."/>
            <person name="Nusbaum C."/>
            <person name="O'leary S."/>
            <person name="Orvis J."/>
            <person name="Pertea M."/>
            <person name="Quesneville H."/>
            <person name="Reidenbach K.R."/>
            <person name="Rogers Y.H."/>
            <person name="Roth C.W."/>
            <person name="Schneider J.R."/>
            <person name="Schatz M."/>
            <person name="Shumway M."/>
            <person name="Stanke M."/>
            <person name="Stinson E.O."/>
            <person name="Tubio J.M."/>
            <person name="Vanzee J.P."/>
            <person name="Verjovski-Almeida S."/>
            <person name="Werner D."/>
            <person name="White O."/>
            <person name="Wyder S."/>
            <person name="Zeng Q."/>
            <person name="Zhao Q."/>
            <person name="Zhao Y."/>
            <person name="Hill C.A."/>
            <person name="Raikhel A.S."/>
            <person name="Soares M.B."/>
            <person name="Knudson D.L."/>
            <person name="Lee N.H."/>
            <person name="Galagan J."/>
            <person name="Salzberg S.L."/>
            <person name="Paulsen I.T."/>
            <person name="Dimopoulos G."/>
            <person name="Collins F.H."/>
            <person name="Birren B."/>
            <person name="Fraser-Liggett C.M."/>
            <person name="Severson D.W."/>
        </authorList>
    </citation>
    <scope>NUCLEOTIDE SEQUENCE [LARGE SCALE GENOMIC DNA]</scope>
    <source>
        <strain evidence="2">Liverpool</strain>
    </source>
</reference>
<accession>Q16M24</accession>
<dbReference type="VEuPathDB" id="VectorBase:AAEL012437"/>
<gene>
    <name evidence="2" type="ORF">AaeL_AAEL012437</name>
</gene>
<feature type="compositionally biased region" description="Low complexity" evidence="1">
    <location>
        <begin position="107"/>
        <end position="161"/>
    </location>
</feature>
<name>Q16M24_AEDAE</name>